<keyword evidence="3" id="KW-1185">Reference proteome</keyword>
<dbReference type="RefSeq" id="WP_304450205.1">
    <property type="nucleotide sequence ID" value="NZ_JARRAH010000006.1"/>
</dbReference>
<dbReference type="Pfam" id="PF12840">
    <property type="entry name" value="HTH_20"/>
    <property type="match status" value="1"/>
</dbReference>
<evidence type="ECO:0000313" key="2">
    <source>
        <dbReference type="EMBL" id="MFC6838516.1"/>
    </source>
</evidence>
<evidence type="ECO:0000259" key="1">
    <source>
        <dbReference type="SMART" id="SM00418"/>
    </source>
</evidence>
<dbReference type="SUPFAM" id="SSF46785">
    <property type="entry name" value="Winged helix' DNA-binding domain"/>
    <property type="match status" value="1"/>
</dbReference>
<dbReference type="Gene3D" id="1.10.10.10">
    <property type="entry name" value="Winged helix-like DNA-binding domain superfamily/Winged helix DNA-binding domain"/>
    <property type="match status" value="1"/>
</dbReference>
<proteinExistence type="predicted"/>
<gene>
    <name evidence="2" type="ORF">ACFQHK_18710</name>
</gene>
<dbReference type="InterPro" id="IPR036390">
    <property type="entry name" value="WH_DNA-bd_sf"/>
</dbReference>
<organism evidence="2 3">
    <name type="scientific">Halomarina ordinaria</name>
    <dbReference type="NCBI Taxonomy" id="3033939"/>
    <lineage>
        <taxon>Archaea</taxon>
        <taxon>Methanobacteriati</taxon>
        <taxon>Methanobacteriota</taxon>
        <taxon>Stenosarchaea group</taxon>
        <taxon>Halobacteria</taxon>
        <taxon>Halobacteriales</taxon>
        <taxon>Natronomonadaceae</taxon>
        <taxon>Halomarina</taxon>
    </lineage>
</organism>
<evidence type="ECO:0000313" key="3">
    <source>
        <dbReference type="Proteomes" id="UP001596406"/>
    </source>
</evidence>
<accession>A0ABD5UKM1</accession>
<protein>
    <submittedName>
        <fullName evidence="2">ArsR/SmtB family transcription factor</fullName>
    </submittedName>
</protein>
<comment type="caution">
    <text evidence="2">The sequence shown here is derived from an EMBL/GenBank/DDBJ whole genome shotgun (WGS) entry which is preliminary data.</text>
</comment>
<dbReference type="InterPro" id="IPR011991">
    <property type="entry name" value="ArsR-like_HTH"/>
</dbReference>
<dbReference type="InterPro" id="IPR036388">
    <property type="entry name" value="WH-like_DNA-bd_sf"/>
</dbReference>
<dbReference type="AlphaFoldDB" id="A0ABD5UKM1"/>
<dbReference type="SMART" id="SM00418">
    <property type="entry name" value="HTH_ARSR"/>
    <property type="match status" value="1"/>
</dbReference>
<feature type="domain" description="HTH arsR-type" evidence="1">
    <location>
        <begin position="10"/>
        <end position="91"/>
    </location>
</feature>
<sequence>MSDGGPDDLTVLDYLGDEVARNVLVACADGTRNVSELAGHCDVSEATIYRRLNRLIEAGLLEERTRIGKGAVSGGKEYRTAVRHVAVDLDAEGVSVRVDDPEGGDEPLPTFTVFDPNGRDETGTRVVDIQLKLPEHLFSEFLSVWAELNRRAERDDVDHGSMGDLAE</sequence>
<dbReference type="InterPro" id="IPR001845">
    <property type="entry name" value="HTH_ArsR_DNA-bd_dom"/>
</dbReference>
<dbReference type="EMBL" id="JBHSXM010000006">
    <property type="protein sequence ID" value="MFC6838516.1"/>
    <property type="molecule type" value="Genomic_DNA"/>
</dbReference>
<reference evidence="2 3" key="1">
    <citation type="journal article" date="2019" name="Int. J. Syst. Evol. Microbiol.">
        <title>The Global Catalogue of Microorganisms (GCM) 10K type strain sequencing project: providing services to taxonomists for standard genome sequencing and annotation.</title>
        <authorList>
            <consortium name="The Broad Institute Genomics Platform"/>
            <consortium name="The Broad Institute Genome Sequencing Center for Infectious Disease"/>
            <person name="Wu L."/>
            <person name="Ma J."/>
        </authorList>
    </citation>
    <scope>NUCLEOTIDE SEQUENCE [LARGE SCALE GENOMIC DNA]</scope>
    <source>
        <strain evidence="2 3">PSRA2</strain>
    </source>
</reference>
<name>A0ABD5UKM1_9EURY</name>
<dbReference type="Proteomes" id="UP001596406">
    <property type="component" value="Unassembled WGS sequence"/>
</dbReference>
<dbReference type="CDD" id="cd00090">
    <property type="entry name" value="HTH_ARSR"/>
    <property type="match status" value="1"/>
</dbReference>